<keyword evidence="3" id="KW-1185">Reference proteome</keyword>
<name>A0A2J8AFZ6_9CHLO</name>
<organism evidence="2 3">
    <name type="scientific">Tetrabaena socialis</name>
    <dbReference type="NCBI Taxonomy" id="47790"/>
    <lineage>
        <taxon>Eukaryota</taxon>
        <taxon>Viridiplantae</taxon>
        <taxon>Chlorophyta</taxon>
        <taxon>core chlorophytes</taxon>
        <taxon>Chlorophyceae</taxon>
        <taxon>CS clade</taxon>
        <taxon>Chlamydomonadales</taxon>
        <taxon>Tetrabaenaceae</taxon>
        <taxon>Tetrabaena</taxon>
    </lineage>
</organism>
<proteinExistence type="predicted"/>
<dbReference type="PANTHER" id="PTHR31579">
    <property type="entry name" value="OS03G0796600 PROTEIN"/>
    <property type="match status" value="1"/>
</dbReference>
<gene>
    <name evidence="2" type="ORF">TSOC_001721</name>
</gene>
<dbReference type="Proteomes" id="UP000236333">
    <property type="component" value="Unassembled WGS sequence"/>
</dbReference>
<feature type="region of interest" description="Disordered" evidence="1">
    <location>
        <begin position="1"/>
        <end position="26"/>
    </location>
</feature>
<dbReference type="Pfam" id="PF04720">
    <property type="entry name" value="PDDEXK_6"/>
    <property type="match status" value="1"/>
</dbReference>
<evidence type="ECO:0000313" key="2">
    <source>
        <dbReference type="EMBL" id="PNH11445.1"/>
    </source>
</evidence>
<dbReference type="AlphaFoldDB" id="A0A2J8AFZ6"/>
<reference evidence="2 3" key="1">
    <citation type="journal article" date="2017" name="Mol. Biol. Evol.">
        <title>The 4-celled Tetrabaena socialis nuclear genome reveals the essential components for genetic control of cell number at the origin of multicellularity in the volvocine lineage.</title>
        <authorList>
            <person name="Featherston J."/>
            <person name="Arakaki Y."/>
            <person name="Hanschen E.R."/>
            <person name="Ferris P.J."/>
            <person name="Michod R.E."/>
            <person name="Olson B.J.S.C."/>
            <person name="Nozaki H."/>
            <person name="Durand P.M."/>
        </authorList>
    </citation>
    <scope>NUCLEOTIDE SEQUENCE [LARGE SCALE GENOMIC DNA]</scope>
    <source>
        <strain evidence="2 3">NIES-571</strain>
    </source>
</reference>
<comment type="caution">
    <text evidence="2">The sequence shown here is derived from an EMBL/GenBank/DDBJ whole genome shotgun (WGS) entry which is preliminary data.</text>
</comment>
<feature type="region of interest" description="Disordered" evidence="1">
    <location>
        <begin position="339"/>
        <end position="364"/>
    </location>
</feature>
<dbReference type="InterPro" id="IPR006502">
    <property type="entry name" value="PDDEXK-like"/>
</dbReference>
<dbReference type="EMBL" id="PGGS01000029">
    <property type="protein sequence ID" value="PNH11445.1"/>
    <property type="molecule type" value="Genomic_DNA"/>
</dbReference>
<accession>A0A2J8AFZ6</accession>
<sequence length="408" mass="41626">MADAESAPQFAFDPFPSDEHLQRGSHKAYTADASPCTLSMRDVLGDPAASSKLQLRVMTALAQAPAEHYPRTTATIQALCAALRAHGLDSRLVAPAQPAGGVRCGRSSTGGGGRCAVAAGGSGCFFCSRQPYVLVLPPPPHHLAPALSPSPCLEAEMVAGPGAAAACDAEQATAQSAAGAAALAAAAAAELEADAPVLVELHLRELFRVAPATCEYSAAVEQLPQVWVGPVAALLELAGSVCGAMALNFRVQGLDVPPWRRRSAVLARWDERSTQHAFMSESEGSAHHVPGQHLTAAGHFRPSINGAVSPAAASEQALLPAWMRADSCPLLAATPHTATSAGTAPLHGAAPGSSGTALPPARTQEGVQKCAVPCDLAATGFGPTLQGPSQEPKVIVYGFDLLNAAHAV</sequence>
<dbReference type="PANTHER" id="PTHR31579:SF1">
    <property type="entry name" value="OS03G0796600 PROTEIN"/>
    <property type="match status" value="1"/>
</dbReference>
<evidence type="ECO:0000313" key="3">
    <source>
        <dbReference type="Proteomes" id="UP000236333"/>
    </source>
</evidence>
<protein>
    <submittedName>
        <fullName evidence="2">Uncharacterized protein</fullName>
    </submittedName>
</protein>
<evidence type="ECO:0000256" key="1">
    <source>
        <dbReference type="SAM" id="MobiDB-lite"/>
    </source>
</evidence>
<dbReference type="OrthoDB" id="691424at2759"/>